<reference evidence="3 4" key="1">
    <citation type="submission" date="2019-03" db="EMBL/GenBank/DDBJ databases">
        <title>Pragia sp. nov. isolated from the gut tract of Carduelis flavirostris.</title>
        <authorList>
            <person name="Ge Y."/>
        </authorList>
    </citation>
    <scope>NUCLEOTIDE SEQUENCE [LARGE SCALE GENOMIC DNA]</scope>
    <source>
        <strain evidence="3 4">CF-458</strain>
    </source>
</reference>
<dbReference type="KEGG" id="prag:EKN56_14970"/>
<dbReference type="AlphaFoldDB" id="A0A411WN40"/>
<name>A0A411WN40_9GAMM</name>
<dbReference type="RefSeq" id="WP_130592520.1">
    <property type="nucleotide sequence ID" value="NZ_CP034752.1"/>
</dbReference>
<dbReference type="EMBL" id="CP034752">
    <property type="protein sequence ID" value="QBH97588.1"/>
    <property type="molecule type" value="Genomic_DNA"/>
</dbReference>
<evidence type="ECO:0000313" key="4">
    <source>
        <dbReference type="Proteomes" id="UP000293154"/>
    </source>
</evidence>
<dbReference type="InterPro" id="IPR008207">
    <property type="entry name" value="Sig_transdc_His_kin_Hpt_dom"/>
</dbReference>
<keyword evidence="4" id="KW-1185">Reference proteome</keyword>
<dbReference type="Proteomes" id="UP000293154">
    <property type="component" value="Chromosome"/>
</dbReference>
<gene>
    <name evidence="3" type="ORF">EKN56_14970</name>
</gene>
<protein>
    <recommendedName>
        <fullName evidence="2">HPt domain-containing protein</fullName>
    </recommendedName>
</protein>
<proteinExistence type="predicted"/>
<evidence type="ECO:0000259" key="2">
    <source>
        <dbReference type="Pfam" id="PF01627"/>
    </source>
</evidence>
<dbReference type="CDD" id="cd00088">
    <property type="entry name" value="HPT"/>
    <property type="match status" value="1"/>
</dbReference>
<sequence>MNDCLFKPINLKGLMEKLATLITTSPESESEAEPVTFNVASLPAALQQPEVLAEFITTLQQCLTEDAAALTAEAERETLNVENIAALAHKLAGSAHLVHDAGLAQACQQLRQQCDREGIARVQQHIASLQMQLRTTNG</sequence>
<evidence type="ECO:0000313" key="3">
    <source>
        <dbReference type="EMBL" id="QBH97588.1"/>
    </source>
</evidence>
<dbReference type="Gene3D" id="1.20.120.160">
    <property type="entry name" value="HPT domain"/>
    <property type="match status" value="1"/>
</dbReference>
<accession>A0A411WN40</accession>
<dbReference type="GO" id="GO:0004672">
    <property type="term" value="F:protein kinase activity"/>
    <property type="evidence" value="ECO:0007669"/>
    <property type="project" value="UniProtKB-ARBA"/>
</dbReference>
<dbReference type="SUPFAM" id="SSF47226">
    <property type="entry name" value="Histidine-containing phosphotransfer domain, HPT domain"/>
    <property type="match status" value="1"/>
</dbReference>
<organism evidence="3 4">
    <name type="scientific">Limnobaculum zhutongyuii</name>
    <dbReference type="NCBI Taxonomy" id="2498113"/>
    <lineage>
        <taxon>Bacteria</taxon>
        <taxon>Pseudomonadati</taxon>
        <taxon>Pseudomonadota</taxon>
        <taxon>Gammaproteobacteria</taxon>
        <taxon>Enterobacterales</taxon>
        <taxon>Budviciaceae</taxon>
        <taxon>Limnobaculum</taxon>
    </lineage>
</organism>
<dbReference type="InterPro" id="IPR036641">
    <property type="entry name" value="HPT_dom_sf"/>
</dbReference>
<evidence type="ECO:0000256" key="1">
    <source>
        <dbReference type="ARBA" id="ARBA00023012"/>
    </source>
</evidence>
<keyword evidence="1" id="KW-0902">Two-component regulatory system</keyword>
<dbReference type="Pfam" id="PF01627">
    <property type="entry name" value="Hpt"/>
    <property type="match status" value="1"/>
</dbReference>
<dbReference type="GO" id="GO:0000160">
    <property type="term" value="P:phosphorelay signal transduction system"/>
    <property type="evidence" value="ECO:0007669"/>
    <property type="project" value="UniProtKB-KW"/>
</dbReference>
<feature type="domain" description="HPt" evidence="2">
    <location>
        <begin position="50"/>
        <end position="129"/>
    </location>
</feature>